<dbReference type="SFLD" id="SFLDS00003">
    <property type="entry name" value="Haloacid_Dehalogenase"/>
    <property type="match status" value="1"/>
</dbReference>
<dbReference type="GO" id="GO:0016787">
    <property type="term" value="F:hydrolase activity"/>
    <property type="evidence" value="ECO:0007669"/>
    <property type="project" value="UniProtKB-KW"/>
</dbReference>
<dbReference type="Gene3D" id="1.10.150.240">
    <property type="entry name" value="Putative phosphatase, domain 2"/>
    <property type="match status" value="1"/>
</dbReference>
<protein>
    <submittedName>
        <fullName evidence="1">HAD family hydrolase</fullName>
    </submittedName>
</protein>
<comment type="caution">
    <text evidence="1">The sequence shown here is derived from an EMBL/GenBank/DDBJ whole genome shotgun (WGS) entry which is preliminary data.</text>
</comment>
<sequence>MLAAAIFDVDGVLLASPHERAWREALVGLAEPDRFTTAIYQAHVAGKLRLDGARSALEALGVSNADRHAVAYAERKQARLEELIRTGAVAAFPDALRFVEAVAALGWPMAAASSSRNATAMMRAIPLRAGRSLLDIFRVNVSGRDLTHGKPDPELFLIAAREMGVAPAQCFVAEDAPAGIEAARAGGMAAIGVARLGDAEMLRAARADLVVTSLDDVVITELALGRLVGPTL</sequence>
<dbReference type="SUPFAM" id="SSF56784">
    <property type="entry name" value="HAD-like"/>
    <property type="match status" value="1"/>
</dbReference>
<keyword evidence="2" id="KW-1185">Reference proteome</keyword>
<dbReference type="InterPro" id="IPR006439">
    <property type="entry name" value="HAD-SF_hydro_IA"/>
</dbReference>
<dbReference type="InterPro" id="IPR051806">
    <property type="entry name" value="HAD-like_SPP"/>
</dbReference>
<keyword evidence="1" id="KW-0378">Hydrolase</keyword>
<dbReference type="PANTHER" id="PTHR43481">
    <property type="entry name" value="FRUCTOSE-1-PHOSPHATE PHOSPHATASE"/>
    <property type="match status" value="1"/>
</dbReference>
<dbReference type="EMBL" id="JBHSLF010000048">
    <property type="protein sequence ID" value="MFC5345434.1"/>
    <property type="molecule type" value="Genomic_DNA"/>
</dbReference>
<accession>A0ABW0FVF4</accession>
<dbReference type="Proteomes" id="UP001596152">
    <property type="component" value="Unassembled WGS sequence"/>
</dbReference>
<dbReference type="InterPro" id="IPR023214">
    <property type="entry name" value="HAD_sf"/>
</dbReference>
<proteinExistence type="predicted"/>
<dbReference type="Gene3D" id="3.40.50.1000">
    <property type="entry name" value="HAD superfamily/HAD-like"/>
    <property type="match status" value="1"/>
</dbReference>
<name>A0ABW0FVF4_9CAUL</name>
<dbReference type="InterPro" id="IPR036412">
    <property type="entry name" value="HAD-like_sf"/>
</dbReference>
<dbReference type="PANTHER" id="PTHR43481:SF4">
    <property type="entry name" value="GLYCEROL-1-PHOSPHATE PHOSPHOHYDROLASE 1-RELATED"/>
    <property type="match status" value="1"/>
</dbReference>
<organism evidence="1 2">
    <name type="scientific">Brevundimonas staleyi</name>
    <dbReference type="NCBI Taxonomy" id="74326"/>
    <lineage>
        <taxon>Bacteria</taxon>
        <taxon>Pseudomonadati</taxon>
        <taxon>Pseudomonadota</taxon>
        <taxon>Alphaproteobacteria</taxon>
        <taxon>Caulobacterales</taxon>
        <taxon>Caulobacteraceae</taxon>
        <taxon>Brevundimonas</taxon>
    </lineage>
</organism>
<evidence type="ECO:0000313" key="2">
    <source>
        <dbReference type="Proteomes" id="UP001596152"/>
    </source>
</evidence>
<dbReference type="Pfam" id="PF00702">
    <property type="entry name" value="Hydrolase"/>
    <property type="match status" value="1"/>
</dbReference>
<dbReference type="NCBIfam" id="TIGR01509">
    <property type="entry name" value="HAD-SF-IA-v3"/>
    <property type="match status" value="1"/>
</dbReference>
<dbReference type="SFLD" id="SFLDG01129">
    <property type="entry name" value="C1.5:_HAD__Beta-PGM__Phosphata"/>
    <property type="match status" value="1"/>
</dbReference>
<gene>
    <name evidence="1" type="ORF">ACFPIE_16080</name>
</gene>
<dbReference type="InterPro" id="IPR023198">
    <property type="entry name" value="PGP-like_dom2"/>
</dbReference>
<reference evidence="2" key="1">
    <citation type="journal article" date="2019" name="Int. J. Syst. Evol. Microbiol.">
        <title>The Global Catalogue of Microorganisms (GCM) 10K type strain sequencing project: providing services to taxonomists for standard genome sequencing and annotation.</title>
        <authorList>
            <consortium name="The Broad Institute Genomics Platform"/>
            <consortium name="The Broad Institute Genome Sequencing Center for Infectious Disease"/>
            <person name="Wu L."/>
            <person name="Ma J."/>
        </authorList>
    </citation>
    <scope>NUCLEOTIDE SEQUENCE [LARGE SCALE GENOMIC DNA]</scope>
    <source>
        <strain evidence="2">JCM 12125</strain>
    </source>
</reference>
<dbReference type="RefSeq" id="WP_287928194.1">
    <property type="nucleotide sequence ID" value="NZ_CP169082.1"/>
</dbReference>
<evidence type="ECO:0000313" key="1">
    <source>
        <dbReference type="EMBL" id="MFC5345434.1"/>
    </source>
</evidence>